<feature type="chain" id="PRO_5019254173" description="Secreted protein" evidence="1">
    <location>
        <begin position="28"/>
        <end position="181"/>
    </location>
</feature>
<keyword evidence="1" id="KW-0732">Signal</keyword>
<reference evidence="2 3" key="1">
    <citation type="journal article" date="2019" name="Int. J. Syst. Evol. Microbiol.">
        <title>Streptomyces cyaneochromogenes sp. nov., a blue pigment-producing actinomycete from manganese-contaminated soil.</title>
        <authorList>
            <person name="Tang X."/>
            <person name="Zhao J."/>
            <person name="Li K."/>
            <person name="Chen Z."/>
            <person name="Sun Y."/>
            <person name="Gao J."/>
        </authorList>
    </citation>
    <scope>NUCLEOTIDE SEQUENCE [LARGE SCALE GENOMIC DNA]</scope>
    <source>
        <strain evidence="2 3">MK-45</strain>
    </source>
</reference>
<sequence length="181" mass="18532">MFVRNRAVAAGLSTAALLLAAVPAAHAADASAAADTSTDRLVAAPAEGRTGEGAQALQQHRAPSAGVFITDGDRVHVSSTPPPTASGHGWWKKISGPGTKAKVTVTLQARPYGTSGWKDVATGSKTVKSGGGAGKRATARKTCTNLIQKTEWRSIIDVDIIGVADSPEKVSTKAATLWCGF</sequence>
<proteinExistence type="predicted"/>
<protein>
    <recommendedName>
        <fullName evidence="4">Secreted protein</fullName>
    </recommendedName>
</protein>
<organism evidence="2 3">
    <name type="scientific">Streptomyces cyaneochromogenes</name>
    <dbReference type="NCBI Taxonomy" id="2496836"/>
    <lineage>
        <taxon>Bacteria</taxon>
        <taxon>Bacillati</taxon>
        <taxon>Actinomycetota</taxon>
        <taxon>Actinomycetes</taxon>
        <taxon>Kitasatosporales</taxon>
        <taxon>Streptomycetaceae</taxon>
        <taxon>Streptomyces</taxon>
    </lineage>
</organism>
<evidence type="ECO:0000313" key="3">
    <source>
        <dbReference type="Proteomes" id="UP000280298"/>
    </source>
</evidence>
<dbReference type="AlphaFoldDB" id="A0A3S9M9N3"/>
<dbReference type="RefSeq" id="WP_126393285.1">
    <property type="nucleotide sequence ID" value="NZ_CP034539.1"/>
</dbReference>
<dbReference type="OrthoDB" id="4203292at2"/>
<accession>A0A3S9M9N3</accession>
<dbReference type="EMBL" id="CP034539">
    <property type="protein sequence ID" value="AZQ35815.1"/>
    <property type="molecule type" value="Genomic_DNA"/>
</dbReference>
<dbReference type="KEGG" id="scya:EJ357_21890"/>
<feature type="signal peptide" evidence="1">
    <location>
        <begin position="1"/>
        <end position="27"/>
    </location>
</feature>
<keyword evidence="3" id="KW-1185">Reference proteome</keyword>
<evidence type="ECO:0000313" key="2">
    <source>
        <dbReference type="EMBL" id="AZQ35815.1"/>
    </source>
</evidence>
<dbReference type="Proteomes" id="UP000280298">
    <property type="component" value="Chromosome"/>
</dbReference>
<evidence type="ECO:0000256" key="1">
    <source>
        <dbReference type="SAM" id="SignalP"/>
    </source>
</evidence>
<name>A0A3S9M9N3_9ACTN</name>
<gene>
    <name evidence="2" type="ORF">EJ357_21890</name>
</gene>
<evidence type="ECO:0008006" key="4">
    <source>
        <dbReference type="Google" id="ProtNLM"/>
    </source>
</evidence>